<dbReference type="EMBL" id="ACOP02000054">
    <property type="protein sequence ID" value="EEU96293.1"/>
    <property type="molecule type" value="Genomic_DNA"/>
</dbReference>
<evidence type="ECO:0000313" key="3">
    <source>
        <dbReference type="Proteomes" id="UP000004619"/>
    </source>
</evidence>
<dbReference type="STRING" id="411483.FAEPRAA2165_02126"/>
<keyword evidence="1" id="KW-0472">Membrane</keyword>
<keyword evidence="3" id="KW-1185">Reference proteome</keyword>
<dbReference type="AlphaFoldDB" id="C7H743"/>
<proteinExistence type="predicted"/>
<evidence type="ECO:0000313" key="2">
    <source>
        <dbReference type="EMBL" id="EEU96293.1"/>
    </source>
</evidence>
<protein>
    <submittedName>
        <fullName evidence="2">Uncharacterized protein</fullName>
    </submittedName>
</protein>
<keyword evidence="1" id="KW-0812">Transmembrane</keyword>
<feature type="transmembrane region" description="Helical" evidence="1">
    <location>
        <begin position="30"/>
        <end position="60"/>
    </location>
</feature>
<accession>C7H743</accession>
<dbReference type="eggNOG" id="COG4200">
    <property type="taxonomic scope" value="Bacteria"/>
</dbReference>
<feature type="transmembrane region" description="Helical" evidence="1">
    <location>
        <begin position="72"/>
        <end position="90"/>
    </location>
</feature>
<feature type="transmembrane region" description="Helical" evidence="1">
    <location>
        <begin position="96"/>
        <end position="116"/>
    </location>
</feature>
<name>C7H743_FAED2</name>
<organism evidence="2 3">
    <name type="scientific">Faecalibacterium duncaniae (strain DSM 17677 / JCM 31915 / A2-165)</name>
    <name type="common">Faecalibacterium prausnitzii</name>
    <dbReference type="NCBI Taxonomy" id="411483"/>
    <lineage>
        <taxon>Bacteria</taxon>
        <taxon>Bacillati</taxon>
        <taxon>Bacillota</taxon>
        <taxon>Clostridia</taxon>
        <taxon>Eubacteriales</taxon>
        <taxon>Oscillospiraceae</taxon>
        <taxon>Faecalibacterium</taxon>
    </lineage>
</organism>
<sequence length="171" mass="19302">MLMYDENQNDMLKQLWIIPISKTGYFFSKFIVVLSYSVCFMLLTAIASVFFGMLPGYITFEWNSISYLFKKCIEIAILTAFSILPLLAVAAAGKNYILPVCVTLVYTFLSFILLMVNMYLHPLSSATAIIMRDIPGVILAQEVNIPAALFCIGIWTIVSIVFAYISLKHRK</sequence>
<evidence type="ECO:0000256" key="1">
    <source>
        <dbReference type="SAM" id="Phobius"/>
    </source>
</evidence>
<comment type="caution">
    <text evidence="2">The sequence shown here is derived from an EMBL/GenBank/DDBJ whole genome shotgun (WGS) entry which is preliminary data.</text>
</comment>
<feature type="transmembrane region" description="Helical" evidence="1">
    <location>
        <begin position="147"/>
        <end position="167"/>
    </location>
</feature>
<gene>
    <name evidence="2" type="ORF">FAEPRAA2165_02126</name>
</gene>
<dbReference type="HOGENOM" id="CLU_099875_0_0_9"/>
<dbReference type="Pfam" id="PF12730">
    <property type="entry name" value="ABC2_membrane_4"/>
    <property type="match status" value="1"/>
</dbReference>
<keyword evidence="1" id="KW-1133">Transmembrane helix</keyword>
<reference evidence="2" key="1">
    <citation type="submission" date="2009-08" db="EMBL/GenBank/DDBJ databases">
        <authorList>
            <person name="Weinstock G."/>
            <person name="Sodergren E."/>
            <person name="Clifton S."/>
            <person name="Fulton L."/>
            <person name="Fulton B."/>
            <person name="Courtney L."/>
            <person name="Fronick C."/>
            <person name="Harrison M."/>
            <person name="Strong C."/>
            <person name="Farmer C."/>
            <person name="Delahaunty K."/>
            <person name="Markovic C."/>
            <person name="Hall O."/>
            <person name="Minx P."/>
            <person name="Tomlinson C."/>
            <person name="Mitreva M."/>
            <person name="Nelson J."/>
            <person name="Hou S."/>
            <person name="Wollam A."/>
            <person name="Pepin K.H."/>
            <person name="Johnson M."/>
            <person name="Bhonagiri V."/>
            <person name="Nash W.E."/>
            <person name="Warren W."/>
            <person name="Chinwalla A."/>
            <person name="Mardis E.R."/>
            <person name="Wilson R.K."/>
        </authorList>
    </citation>
    <scope>NUCLEOTIDE SEQUENCE [LARGE SCALE GENOMIC DNA]</scope>
    <source>
        <strain evidence="2">A2-165</strain>
    </source>
</reference>
<dbReference type="Proteomes" id="UP000004619">
    <property type="component" value="Unassembled WGS sequence"/>
</dbReference>